<evidence type="ECO:0000313" key="2">
    <source>
        <dbReference type="Proteomes" id="UP000308121"/>
    </source>
</evidence>
<gene>
    <name evidence="1" type="ORF">FA014_01650</name>
</gene>
<dbReference type="AlphaFoldDB" id="A0A7Z8K1S7"/>
<evidence type="ECO:0008006" key="3">
    <source>
        <dbReference type="Google" id="ProtNLM"/>
    </source>
</evidence>
<reference evidence="1 2" key="1">
    <citation type="submission" date="2019-05" db="EMBL/GenBank/DDBJ databases">
        <title>Genome sequence of Cellulomonas hominis strain CS1.</title>
        <authorList>
            <person name="Belmont J."/>
            <person name="Maclea K.S."/>
        </authorList>
    </citation>
    <scope>NUCLEOTIDE SEQUENCE [LARGE SCALE GENOMIC DNA]</scope>
    <source>
        <strain evidence="1 2">CS1</strain>
    </source>
</reference>
<dbReference type="EMBL" id="SZYE01000005">
    <property type="protein sequence ID" value="TKR27204.1"/>
    <property type="molecule type" value="Genomic_DNA"/>
</dbReference>
<accession>A0A7Z8K1S7</accession>
<comment type="caution">
    <text evidence="1">The sequence shown here is derived from an EMBL/GenBank/DDBJ whole genome shotgun (WGS) entry which is preliminary data.</text>
</comment>
<dbReference type="Proteomes" id="UP000308121">
    <property type="component" value="Unassembled WGS sequence"/>
</dbReference>
<sequence length="142" mass="14966">MRLRRPVVAAEVPSGFHAAEARALQVALTQVLTGVERAADRPVPVDVVLEAGRDDAVVVVCRNRVVGFVPAAHAAGLRAQVDRAGRRTHVVAPATVARHDGLWHVWVGPEPEGGVPPVPDGLDTLPEPQATVLGVPLRRDGS</sequence>
<organism evidence="1 2">
    <name type="scientific">Cellulomonas hominis</name>
    <dbReference type="NCBI Taxonomy" id="156981"/>
    <lineage>
        <taxon>Bacteria</taxon>
        <taxon>Bacillati</taxon>
        <taxon>Actinomycetota</taxon>
        <taxon>Actinomycetes</taxon>
        <taxon>Micrococcales</taxon>
        <taxon>Cellulomonadaceae</taxon>
        <taxon>Cellulomonas</taxon>
    </lineage>
</organism>
<protein>
    <recommendedName>
        <fullName evidence="3">HIRAN domain-containing protein</fullName>
    </recommendedName>
</protein>
<proteinExistence type="predicted"/>
<dbReference type="RefSeq" id="WP_154727970.1">
    <property type="nucleotide sequence ID" value="NZ_SZYE01000005.1"/>
</dbReference>
<evidence type="ECO:0000313" key="1">
    <source>
        <dbReference type="EMBL" id="TKR27204.1"/>
    </source>
</evidence>
<name>A0A7Z8K1S7_9CELL</name>
<dbReference type="OrthoDB" id="4824179at2"/>